<proteinExistence type="predicted"/>
<gene>
    <name evidence="2" type="ORF">ACFOSX_02355</name>
</gene>
<feature type="domain" description="DUF4253" evidence="1">
    <location>
        <begin position="125"/>
        <end position="228"/>
    </location>
</feature>
<evidence type="ECO:0000313" key="2">
    <source>
        <dbReference type="EMBL" id="MFC3876061.1"/>
    </source>
</evidence>
<evidence type="ECO:0000259" key="1">
    <source>
        <dbReference type="Pfam" id="PF14062"/>
    </source>
</evidence>
<dbReference type="EMBL" id="JBHSAT010000004">
    <property type="protein sequence ID" value="MFC3876061.1"/>
    <property type="molecule type" value="Genomic_DNA"/>
</dbReference>
<dbReference type="Proteomes" id="UP001595812">
    <property type="component" value="Unassembled WGS sequence"/>
</dbReference>
<dbReference type="RefSeq" id="WP_386096629.1">
    <property type="nucleotide sequence ID" value="NZ_JBHSAT010000004.1"/>
</dbReference>
<name>A0ABV8AGR8_9FLAO</name>
<accession>A0ABV8AGR8</accession>
<protein>
    <submittedName>
        <fullName evidence="2">DUF4253 domain-containing protein</fullName>
    </submittedName>
</protein>
<keyword evidence="3" id="KW-1185">Reference proteome</keyword>
<dbReference type="Pfam" id="PF14062">
    <property type="entry name" value="DUF4253"/>
    <property type="match status" value="1"/>
</dbReference>
<dbReference type="InterPro" id="IPR025349">
    <property type="entry name" value="DUF4253"/>
</dbReference>
<comment type="caution">
    <text evidence="2">The sequence shown here is derived from an EMBL/GenBank/DDBJ whole genome shotgun (WGS) entry which is preliminary data.</text>
</comment>
<dbReference type="PROSITE" id="PS51257">
    <property type="entry name" value="PROKAR_LIPOPROTEIN"/>
    <property type="match status" value="1"/>
</dbReference>
<organism evidence="2 3">
    <name type="scientific">Winogradskyella maritima</name>
    <dbReference type="NCBI Taxonomy" id="1517766"/>
    <lineage>
        <taxon>Bacteria</taxon>
        <taxon>Pseudomonadati</taxon>
        <taxon>Bacteroidota</taxon>
        <taxon>Flavobacteriia</taxon>
        <taxon>Flavobacteriales</taxon>
        <taxon>Flavobacteriaceae</taxon>
        <taxon>Winogradskyella</taxon>
    </lineage>
</organism>
<evidence type="ECO:0000313" key="3">
    <source>
        <dbReference type="Proteomes" id="UP001595812"/>
    </source>
</evidence>
<sequence length="228" mass="27049">MNKNLIFLIILLLTLQGCKGQTQEQNDIVTINGVTINQKILNELKKKLKQEPKEFEKVNYYYENVDSTWNEETDTIRNGFYFKQISESNAKRIIQDYSEQLTESGHYIFLKNLDFDDSWNSLYDVTIVKAENQYDILKIMNTQGPNYDVTNEQVIKKIKKWDEKVGLKIIVADEARVEALISKLPDDLLNFTQEIYELCPDVIEQGYSDMDEMINDYKTNKYFWMWWD</sequence>
<reference evidence="3" key="1">
    <citation type="journal article" date="2019" name="Int. J. Syst. Evol. Microbiol.">
        <title>The Global Catalogue of Microorganisms (GCM) 10K type strain sequencing project: providing services to taxonomists for standard genome sequencing and annotation.</title>
        <authorList>
            <consortium name="The Broad Institute Genomics Platform"/>
            <consortium name="The Broad Institute Genome Sequencing Center for Infectious Disease"/>
            <person name="Wu L."/>
            <person name="Ma J."/>
        </authorList>
    </citation>
    <scope>NUCLEOTIDE SEQUENCE [LARGE SCALE GENOMIC DNA]</scope>
    <source>
        <strain evidence="3">CECT 8979</strain>
    </source>
</reference>